<proteinExistence type="predicted"/>
<evidence type="ECO:0000313" key="1">
    <source>
        <dbReference type="EMBL" id="MBP1986759.1"/>
    </source>
</evidence>
<dbReference type="AlphaFoldDB" id="A0A8T4GV40"/>
<protein>
    <submittedName>
        <fullName evidence="1">Uncharacterized protein</fullName>
    </submittedName>
</protein>
<comment type="caution">
    <text evidence="1">The sequence shown here is derived from an EMBL/GenBank/DDBJ whole genome shotgun (WGS) entry which is preliminary data.</text>
</comment>
<name>A0A8T4GV40_9EURY</name>
<accession>A0A8T4GV40</accession>
<keyword evidence="2" id="KW-1185">Reference proteome</keyword>
<dbReference type="RefSeq" id="WP_209491040.1">
    <property type="nucleotide sequence ID" value="NZ_JAGGLC010000002.1"/>
</dbReference>
<organism evidence="1 2">
    <name type="scientific">Halolamina salifodinae</name>
    <dbReference type="NCBI Taxonomy" id="1202767"/>
    <lineage>
        <taxon>Archaea</taxon>
        <taxon>Methanobacteriati</taxon>
        <taxon>Methanobacteriota</taxon>
        <taxon>Stenosarchaea group</taxon>
        <taxon>Halobacteria</taxon>
        <taxon>Halobacteriales</taxon>
        <taxon>Haloferacaceae</taxon>
    </lineage>
</organism>
<dbReference type="EMBL" id="JAGGLC010000002">
    <property type="protein sequence ID" value="MBP1986759.1"/>
    <property type="molecule type" value="Genomic_DNA"/>
</dbReference>
<reference evidence="1" key="1">
    <citation type="submission" date="2021-03" db="EMBL/GenBank/DDBJ databases">
        <title>Genomic Encyclopedia of Type Strains, Phase IV (KMG-IV): sequencing the most valuable type-strain genomes for metagenomic binning, comparative biology and taxonomic classification.</title>
        <authorList>
            <person name="Goeker M."/>
        </authorList>
    </citation>
    <scope>NUCLEOTIDE SEQUENCE</scope>
    <source>
        <strain evidence="1">DSM 26232</strain>
    </source>
</reference>
<dbReference type="Proteomes" id="UP000823736">
    <property type="component" value="Unassembled WGS sequence"/>
</dbReference>
<sequence length="146" mass="15737">MDRRQVLKGVVATLGLGVGVSGSASAASGPSSGVVVGVTDDDISPSKEVYYDTDKVPASHIDGYRRQDLDILAVTDTRDLDCDFQMTVHVCPREKNGMRLNNEWGAENQIENAILQKEEGERLLALSDVPASIELTEVGVNVTYDV</sequence>
<gene>
    <name evidence="1" type="ORF">J2753_001253</name>
</gene>
<evidence type="ECO:0000313" key="2">
    <source>
        <dbReference type="Proteomes" id="UP000823736"/>
    </source>
</evidence>